<keyword evidence="2" id="KW-1185">Reference proteome</keyword>
<reference evidence="1" key="1">
    <citation type="submission" date="2022-11" db="EMBL/GenBank/DDBJ databases">
        <title>beta-Carotene-producing bacterium, Jeongeuplla avenae sp. nov., alleviates the salt stress of Arabidopsis seedlings.</title>
        <authorList>
            <person name="Jiang L."/>
            <person name="Lee J."/>
        </authorList>
    </citation>
    <scope>NUCLEOTIDE SEQUENCE</scope>
    <source>
        <strain evidence="1">DY_R2A_6</strain>
    </source>
</reference>
<sequence>MIGTVQADSRSVNKRDWTGEGRATIDAVDRMRRRVDRLGLDLSGLTVVTEAATGIYAVTATIAAMANASRVFAIARDSALHGRFEDAAAATLGLAASAGVSSRIEVARAVTPAMLGECDILTNSGHLRPIGRDIIDGLPRHAVIALMFEAWEFRESDLDLAACREKGIRVAAVNERHPLVGVFAFLGPLCAHLLADSGLPPDGRRILLLCDNPFAPFIERGLSQAGASVSIAERIGDADAGSWDAVVIALDPGRSPPLGEGDLARLASIAPGALLAQVWGDVDRLAAVRLGLVLCPPIEPARGHMGILLSSLGHEPVIRLQAGGLRAAELVRRGARPAPGGVAELL</sequence>
<protein>
    <submittedName>
        <fullName evidence="1">Uncharacterized protein</fullName>
    </submittedName>
</protein>
<gene>
    <name evidence="1" type="ORF">OXU80_24445</name>
</gene>
<dbReference type="EMBL" id="CP113520">
    <property type="protein sequence ID" value="WAJ27949.1"/>
    <property type="molecule type" value="Genomic_DNA"/>
</dbReference>
<proteinExistence type="predicted"/>
<evidence type="ECO:0000313" key="2">
    <source>
        <dbReference type="Proteomes" id="UP001163223"/>
    </source>
</evidence>
<accession>A0ACD4NMK5</accession>
<dbReference type="Proteomes" id="UP001163223">
    <property type="component" value="Chromosome"/>
</dbReference>
<organism evidence="1 2">
    <name type="scientific">Antarcticirhabdus aurantiaca</name>
    <dbReference type="NCBI Taxonomy" id="2606717"/>
    <lineage>
        <taxon>Bacteria</taxon>
        <taxon>Pseudomonadati</taxon>
        <taxon>Pseudomonadota</taxon>
        <taxon>Alphaproteobacteria</taxon>
        <taxon>Hyphomicrobiales</taxon>
        <taxon>Aurantimonadaceae</taxon>
        <taxon>Antarcticirhabdus</taxon>
    </lineage>
</organism>
<name>A0ACD4NMK5_9HYPH</name>
<evidence type="ECO:0000313" key="1">
    <source>
        <dbReference type="EMBL" id="WAJ27949.1"/>
    </source>
</evidence>